<name>A0A0A9F851_ARUDO</name>
<sequence>MASPTRFRISGLTHTVPQLRPHHKCGGQIVHHTFGKLRRGKRTGDLW</sequence>
<organism evidence="1">
    <name type="scientific">Arundo donax</name>
    <name type="common">Giant reed</name>
    <name type="synonym">Donax arundinaceus</name>
    <dbReference type="NCBI Taxonomy" id="35708"/>
    <lineage>
        <taxon>Eukaryota</taxon>
        <taxon>Viridiplantae</taxon>
        <taxon>Streptophyta</taxon>
        <taxon>Embryophyta</taxon>
        <taxon>Tracheophyta</taxon>
        <taxon>Spermatophyta</taxon>
        <taxon>Magnoliopsida</taxon>
        <taxon>Liliopsida</taxon>
        <taxon>Poales</taxon>
        <taxon>Poaceae</taxon>
        <taxon>PACMAD clade</taxon>
        <taxon>Arundinoideae</taxon>
        <taxon>Arundineae</taxon>
        <taxon>Arundo</taxon>
    </lineage>
</organism>
<dbReference type="AlphaFoldDB" id="A0A0A9F851"/>
<reference evidence="1" key="2">
    <citation type="journal article" date="2015" name="Data Brief">
        <title>Shoot transcriptome of the giant reed, Arundo donax.</title>
        <authorList>
            <person name="Barrero R.A."/>
            <person name="Guerrero F.D."/>
            <person name="Moolhuijzen P."/>
            <person name="Goolsby J.A."/>
            <person name="Tidwell J."/>
            <person name="Bellgard S.E."/>
            <person name="Bellgard M.I."/>
        </authorList>
    </citation>
    <scope>NUCLEOTIDE SEQUENCE</scope>
    <source>
        <tissue evidence="1">Shoot tissue taken approximately 20 cm above the soil surface</tissue>
    </source>
</reference>
<reference evidence="1" key="1">
    <citation type="submission" date="2014-09" db="EMBL/GenBank/DDBJ databases">
        <authorList>
            <person name="Magalhaes I.L.F."/>
            <person name="Oliveira U."/>
            <person name="Santos F.R."/>
            <person name="Vidigal T.H.D.A."/>
            <person name="Brescovit A.D."/>
            <person name="Santos A.J."/>
        </authorList>
    </citation>
    <scope>NUCLEOTIDE SEQUENCE</scope>
    <source>
        <tissue evidence="1">Shoot tissue taken approximately 20 cm above the soil surface</tissue>
    </source>
</reference>
<protein>
    <submittedName>
        <fullName evidence="1">Uncharacterized protein</fullName>
    </submittedName>
</protein>
<evidence type="ECO:0000313" key="1">
    <source>
        <dbReference type="EMBL" id="JAE09195.1"/>
    </source>
</evidence>
<proteinExistence type="predicted"/>
<dbReference type="EMBL" id="GBRH01188701">
    <property type="protein sequence ID" value="JAE09195.1"/>
    <property type="molecule type" value="Transcribed_RNA"/>
</dbReference>
<accession>A0A0A9F851</accession>